<dbReference type="InterPro" id="IPR036873">
    <property type="entry name" value="Rhodanese-like_dom_sf"/>
</dbReference>
<dbReference type="SMART" id="SM00450">
    <property type="entry name" value="RHOD"/>
    <property type="match status" value="1"/>
</dbReference>
<dbReference type="Gene3D" id="3.60.15.10">
    <property type="entry name" value="Ribonuclease Z/Hydroxyacylglutathione hydrolase-like"/>
    <property type="match status" value="1"/>
</dbReference>
<name>A0A0F7PC13_9EURY</name>
<keyword evidence="1" id="KW-0479">Metal-binding</keyword>
<dbReference type="InterPro" id="IPR036866">
    <property type="entry name" value="RibonucZ/Hydroxyglut_hydro"/>
</dbReference>
<dbReference type="SUPFAM" id="SSF56281">
    <property type="entry name" value="Metallo-hydrolase/oxidoreductase"/>
    <property type="match status" value="1"/>
</dbReference>
<proteinExistence type="predicted"/>
<reference evidence="4 5" key="3">
    <citation type="journal article" date="2016" name="Stand. Genomic Sci.">
        <title>Complete genome sequence of 'Halanaeroarchaeum sulfurireducens' M27-SA2, a sulfur-reducing and acetate-oxidizing haloarchaeon from the deep-sea hypersaline anoxic lake Medee.</title>
        <authorList>
            <person name="Messina E."/>
            <person name="Sorokin D.Y."/>
            <person name="Kublanov I.V."/>
            <person name="Toshchakov S."/>
            <person name="Lopatina A."/>
            <person name="Arcadi E."/>
            <person name="Smedile F."/>
            <person name="La Spada G."/>
            <person name="La Cono V."/>
            <person name="Yakimov M.M."/>
        </authorList>
    </citation>
    <scope>NUCLEOTIDE SEQUENCE [LARGE SCALE GENOMIC DNA]</scope>
    <source>
        <strain evidence="4 5">M27-SA2</strain>
    </source>
</reference>
<dbReference type="PATRIC" id="fig|1604004.4.peg.1259"/>
<evidence type="ECO:0000313" key="5">
    <source>
        <dbReference type="Proteomes" id="UP000060390"/>
    </source>
</evidence>
<dbReference type="KEGG" id="hsf:HLASA_1186"/>
<dbReference type="EMBL" id="CP008874">
    <property type="protein sequence ID" value="AKH97685.1"/>
    <property type="molecule type" value="Genomic_DNA"/>
</dbReference>
<evidence type="ECO:0000256" key="1">
    <source>
        <dbReference type="ARBA" id="ARBA00022723"/>
    </source>
</evidence>
<dbReference type="PANTHER" id="PTHR43084">
    <property type="entry name" value="PERSULFIDE DIOXYGENASE ETHE1"/>
    <property type="match status" value="1"/>
</dbReference>
<dbReference type="AlphaFoldDB" id="A0A0F7PC13"/>
<dbReference type="KEGG" id="hsu:HLASF_1198"/>
<organism evidence="3 6">
    <name type="scientific">Halanaeroarchaeum sulfurireducens</name>
    <dbReference type="NCBI Taxonomy" id="1604004"/>
    <lineage>
        <taxon>Archaea</taxon>
        <taxon>Methanobacteriati</taxon>
        <taxon>Methanobacteriota</taxon>
        <taxon>Stenosarchaea group</taxon>
        <taxon>Halobacteria</taxon>
        <taxon>Halobacteriales</taxon>
        <taxon>Halobacteriaceae</taxon>
        <taxon>Halanaeroarchaeum</taxon>
    </lineage>
</organism>
<dbReference type="GO" id="GO:0016787">
    <property type="term" value="F:hydrolase activity"/>
    <property type="evidence" value="ECO:0007669"/>
    <property type="project" value="UniProtKB-KW"/>
</dbReference>
<evidence type="ECO:0000259" key="2">
    <source>
        <dbReference type="PROSITE" id="PS50206"/>
    </source>
</evidence>
<dbReference type="STRING" id="1604004.HLASA_1186"/>
<feature type="domain" description="Rhodanese" evidence="2">
    <location>
        <begin position="26"/>
        <end position="121"/>
    </location>
</feature>
<dbReference type="OrthoDB" id="9180at2157"/>
<dbReference type="InterPro" id="IPR051682">
    <property type="entry name" value="Mito_Persulfide_Diox"/>
</dbReference>
<dbReference type="SMART" id="SM00849">
    <property type="entry name" value="Lactamase_B"/>
    <property type="match status" value="1"/>
</dbReference>
<dbReference type="HOGENOM" id="CLU_030571_7_2_2"/>
<sequence length="392" mass="42373">MTSQPATTSPDGGAVDPRELYDRIQADDPVAILDVRSEADYEEWHIDGPEVDAVNVPGEEFEGDLDADLLDSLPEGDPLVVVCAKGVTSADIAATLRDHGIDALNLDEGMEGWARVYVATPVERYDGSGTLYQYQRPSSGCLAYFLVDGDEAAVFDPLRAFLDRYRSDVADHEANLSYVFDTHIHADHVSGVRRLMGNGTVGVLPEPAIERGVTYADEVQAATDGEEFHVGDAVVTAVHTPGHTSGMTSYRIDDSVLLTGDGLFTESVARPDLEHGDEGATDAARTLYETLQNVILDYPDDLLIAGGHYSGAAQPAEDGTYTATLGDLRERMEMLSLSEDDFVERVLEDMPPRPTNYQTIIATNLGQESVTDRQAFELELGPNNCATSADAL</sequence>
<dbReference type="PROSITE" id="PS50206">
    <property type="entry name" value="RHODANESE_3"/>
    <property type="match status" value="1"/>
</dbReference>
<dbReference type="InterPro" id="IPR001763">
    <property type="entry name" value="Rhodanese-like_dom"/>
</dbReference>
<dbReference type="EMBL" id="CP011564">
    <property type="protein sequence ID" value="ALG82080.1"/>
    <property type="molecule type" value="Genomic_DNA"/>
</dbReference>
<dbReference type="Proteomes" id="UP000069906">
    <property type="component" value="Chromosome"/>
</dbReference>
<dbReference type="GO" id="GO:0050313">
    <property type="term" value="F:sulfur dioxygenase activity"/>
    <property type="evidence" value="ECO:0007669"/>
    <property type="project" value="InterPro"/>
</dbReference>
<dbReference type="Pfam" id="PF00581">
    <property type="entry name" value="Rhodanese"/>
    <property type="match status" value="1"/>
</dbReference>
<reference evidence="5" key="2">
    <citation type="submission" date="2015-05" db="EMBL/GenBank/DDBJ databases">
        <title>Complete genome sequence of Halanaeroarchaeum sulfurireducens type strain M27-SA2, a sulfate-reducer haloarchaeon from marine anoxic lake Medee.</title>
        <authorList>
            <person name="Messina E."/>
            <person name="Kublanov I.V."/>
            <person name="Toshchakov S."/>
            <person name="Arcadi E."/>
            <person name="La Spada G."/>
            <person name="La Cono V."/>
            <person name="Yakimov M.M."/>
        </authorList>
    </citation>
    <scope>NUCLEOTIDE SEQUENCE [LARGE SCALE GENOMIC DNA]</scope>
    <source>
        <strain evidence="5">M27-SA2</strain>
    </source>
</reference>
<keyword evidence="3" id="KW-0378">Hydrolase</keyword>
<dbReference type="RefSeq" id="WP_050048413.1">
    <property type="nucleotide sequence ID" value="NZ_CP008874.1"/>
</dbReference>
<gene>
    <name evidence="4" type="ORF">HLASA_1186</name>
    <name evidence="3" type="ORF">HLASF_1198</name>
</gene>
<dbReference type="GO" id="GO:0070813">
    <property type="term" value="P:hydrogen sulfide metabolic process"/>
    <property type="evidence" value="ECO:0007669"/>
    <property type="project" value="TreeGrafter"/>
</dbReference>
<dbReference type="SUPFAM" id="SSF52821">
    <property type="entry name" value="Rhodanese/Cell cycle control phosphatase"/>
    <property type="match status" value="1"/>
</dbReference>
<reference evidence="3 6" key="1">
    <citation type="journal article" date="2015" name="ISME J.">
        <title>Elemental sulfur and acetate can support life of a novel strictly anaerobic haloarchaeon.</title>
        <authorList>
            <person name="Sorokin D.Y."/>
            <person name="Kublanov I.V."/>
            <person name="Gavrilov S.N."/>
            <person name="Rojo D."/>
            <person name="Roman P."/>
            <person name="Golyshin P.N."/>
            <person name="Slepak V.Z."/>
            <person name="Smedile F."/>
            <person name="Ferrer M."/>
            <person name="Messina E."/>
            <person name="La Cono V."/>
            <person name="Yakimov M.M."/>
        </authorList>
    </citation>
    <scope>NUCLEOTIDE SEQUENCE [LARGE SCALE GENOMIC DNA]</scope>
    <source>
        <strain evidence="3 6">HSR2</strain>
    </source>
</reference>
<evidence type="ECO:0000313" key="3">
    <source>
        <dbReference type="EMBL" id="AKH97685.1"/>
    </source>
</evidence>
<protein>
    <submittedName>
        <fullName evidence="3">Fused rhodanese domain-containing protein/hydrolase</fullName>
    </submittedName>
</protein>
<dbReference type="CDD" id="cd07724">
    <property type="entry name" value="POD-like_MBL-fold"/>
    <property type="match status" value="1"/>
</dbReference>
<dbReference type="GeneID" id="26010534"/>
<dbReference type="Gene3D" id="3.40.250.10">
    <property type="entry name" value="Rhodanese-like domain"/>
    <property type="match status" value="1"/>
</dbReference>
<evidence type="ECO:0000313" key="4">
    <source>
        <dbReference type="EMBL" id="ALG82080.1"/>
    </source>
</evidence>
<dbReference type="GO" id="GO:0046872">
    <property type="term" value="F:metal ion binding"/>
    <property type="evidence" value="ECO:0007669"/>
    <property type="project" value="UniProtKB-KW"/>
</dbReference>
<dbReference type="InterPro" id="IPR001279">
    <property type="entry name" value="Metallo-B-lactamas"/>
</dbReference>
<dbReference type="InterPro" id="IPR044528">
    <property type="entry name" value="POD-like_MBL-fold"/>
</dbReference>
<dbReference type="PANTHER" id="PTHR43084:SF1">
    <property type="entry name" value="PERSULFIDE DIOXYGENASE ETHE1, MITOCHONDRIAL"/>
    <property type="match status" value="1"/>
</dbReference>
<dbReference type="Pfam" id="PF00753">
    <property type="entry name" value="Lactamase_B"/>
    <property type="match status" value="1"/>
</dbReference>
<keyword evidence="6" id="KW-1185">Reference proteome</keyword>
<evidence type="ECO:0000313" key="6">
    <source>
        <dbReference type="Proteomes" id="UP000069906"/>
    </source>
</evidence>
<dbReference type="Proteomes" id="UP000060390">
    <property type="component" value="Chromosome"/>
</dbReference>
<accession>A0A0F7PC13</accession>
<dbReference type="GO" id="GO:0006749">
    <property type="term" value="P:glutathione metabolic process"/>
    <property type="evidence" value="ECO:0007669"/>
    <property type="project" value="InterPro"/>
</dbReference>